<keyword evidence="2" id="KW-1185">Reference proteome</keyword>
<reference evidence="1 2" key="1">
    <citation type="submission" date="2023-06" db="EMBL/GenBank/DDBJ databases">
        <title>Marinobacter azerbaijanicus a moderately halophilic, isolated from Urmia Lake in Azerbaijan region of Iran.</title>
        <authorList>
            <person name="Sanchez-Porro C."/>
            <person name="Aghdam E.M."/>
            <person name="Saheb S.M."/>
            <person name="Tarhriz V."/>
            <person name="Kazemi E."/>
            <person name="Ammozegar M.A."/>
            <person name="Ventosa A."/>
            <person name="Hejazi M.S."/>
        </authorList>
    </citation>
    <scope>NUCLEOTIDE SEQUENCE [LARGE SCALE GENOMIC DNA]</scope>
    <source>
        <strain evidence="1 2">TBZ242</strain>
    </source>
</reference>
<gene>
    <name evidence="1" type="ORF">QPM17_20045</name>
</gene>
<evidence type="ECO:0000313" key="2">
    <source>
        <dbReference type="Proteomes" id="UP001227964"/>
    </source>
</evidence>
<proteinExistence type="predicted"/>
<sequence length="604" mass="67777">MDQQDFQLHGVFLFYLSSGDAPSGAYTLSGQVDENAGTLVLEPGEWQKRPIGFTAVGLSGQYEANQITGTISFNQCGNFQVTKDLERTEKLLTQVERSQRMWETAPTALADAENETQQCIAVGKWASKLKVEYPDLDLRHTPLNQVFPKAAPLFSDADFKPVWGQSYKEFSKDERKGIYYDILGPCLKHRELSGYFEGYSHIVTRPFILDRGDFSHSEVILRTRIISQQRQWLHDQSSALKVLPANEAGYASWEQTRAASDKQLADLWPSERKDFEQRLETSIARLAPDVLTGRVNRAVAEAKDFAAISRLDRLLLEENTLLADSVPHEQLVQHKKLIARKQEQLLGSEISRDLEALSSISPDLDGLAQSTEWFRAFQSKYRGLDGAGISQAKQKFRLQRRFLLKSAKSNLAQKVEEQENVTGLDRLVATYIGLPGDRSESALGSVWSNIDQRRQQLLSQEQKAALNSAYCARFKGVGKATEEPSDRDVCVALATTIDQMNAGYKELGRKCRARDFDNNPLVAVQCMSLCGASQGRCELSFKMIHFENLDCAAEPDQPSWTCDYHVQVSGNDALMKEVLSVIAPNGGFGQGRFINVQDHWIHVR</sequence>
<organism evidence="1 2">
    <name type="scientific">Marinobacter azerbaijanicus</name>
    <dbReference type="NCBI Taxonomy" id="3050455"/>
    <lineage>
        <taxon>Bacteria</taxon>
        <taxon>Pseudomonadati</taxon>
        <taxon>Pseudomonadota</taxon>
        <taxon>Gammaproteobacteria</taxon>
        <taxon>Pseudomonadales</taxon>
        <taxon>Marinobacteraceae</taxon>
        <taxon>Marinobacter</taxon>
    </lineage>
</organism>
<dbReference type="Proteomes" id="UP001227964">
    <property type="component" value="Unassembled WGS sequence"/>
</dbReference>
<evidence type="ECO:0000313" key="1">
    <source>
        <dbReference type="EMBL" id="MDL0433438.1"/>
    </source>
</evidence>
<comment type="caution">
    <text evidence="1">The sequence shown here is derived from an EMBL/GenBank/DDBJ whole genome shotgun (WGS) entry which is preliminary data.</text>
</comment>
<accession>A0ABT7IIF8</accession>
<dbReference type="RefSeq" id="WP_285393235.1">
    <property type="nucleotide sequence ID" value="NZ_JASSVS010000014.1"/>
</dbReference>
<dbReference type="EMBL" id="JASSVS010000014">
    <property type="protein sequence ID" value="MDL0433438.1"/>
    <property type="molecule type" value="Genomic_DNA"/>
</dbReference>
<name>A0ABT7IIF8_9GAMM</name>
<protein>
    <submittedName>
        <fullName evidence="1">Uncharacterized protein</fullName>
    </submittedName>
</protein>